<dbReference type="InterPro" id="IPR036052">
    <property type="entry name" value="TrpB-like_PALP_sf"/>
</dbReference>
<evidence type="ECO:0000256" key="2">
    <source>
        <dbReference type="ARBA" id="ARBA00010869"/>
    </source>
</evidence>
<dbReference type="EMBL" id="AK424129">
    <property type="protein sequence ID" value="BAN42499.1"/>
    <property type="molecule type" value="mRNA"/>
</dbReference>
<dbReference type="FunFam" id="3.40.50.1100:FF:000005">
    <property type="entry name" value="Threonine dehydratase catabolic"/>
    <property type="match status" value="1"/>
</dbReference>
<organism evidence="6">
    <name type="scientific">Entamoeba invadens</name>
    <dbReference type="NCBI Taxonomy" id="33085"/>
    <lineage>
        <taxon>Eukaryota</taxon>
        <taxon>Amoebozoa</taxon>
        <taxon>Evosea</taxon>
        <taxon>Archamoebae</taxon>
        <taxon>Mastigamoebida</taxon>
        <taxon>Entamoebidae</taxon>
        <taxon>Entamoeba</taxon>
    </lineage>
</organism>
<proteinExistence type="evidence at transcript level"/>
<comment type="similarity">
    <text evidence="2">Belongs to the serine/threonine dehydratase family.</text>
</comment>
<dbReference type="Pfam" id="PF00291">
    <property type="entry name" value="PALP"/>
    <property type="match status" value="1"/>
</dbReference>
<dbReference type="GO" id="GO:0006567">
    <property type="term" value="P:L-threonine catabolic process"/>
    <property type="evidence" value="ECO:0007669"/>
    <property type="project" value="InterPro"/>
</dbReference>
<comment type="cofactor">
    <cofactor evidence="1">
        <name>pyridoxal 5'-phosphate</name>
        <dbReference type="ChEBI" id="CHEBI:597326"/>
    </cofactor>
</comment>
<evidence type="ECO:0000313" key="6">
    <source>
        <dbReference type="EMBL" id="BAN42499.1"/>
    </source>
</evidence>
<reference evidence="6" key="1">
    <citation type="submission" date="2012-06" db="EMBL/GenBank/DDBJ databases">
        <title>Short 5' UTR of Entamoeba genes.</title>
        <authorList>
            <person name="Hiranuka K."/>
            <person name="Kumagai M."/>
            <person name="Wakaguri H."/>
            <person name="Suzuki Y."/>
            <person name="Sugano S."/>
            <person name="Watanabe J."/>
            <person name="Makioka A."/>
        </authorList>
    </citation>
    <scope>NUCLEOTIDE SEQUENCE</scope>
    <source>
        <strain evidence="6">IP1</strain>
    </source>
</reference>
<dbReference type="Gene3D" id="3.40.50.1100">
    <property type="match status" value="2"/>
</dbReference>
<sequence length="432" mass="45851">MATPTITTTEDGIIPKGTQYDIVGDIPGGDIPITVSDVYAASTRIKGLAYYTALEFSNTISKIAGCKVYLKLENLQKTGSFKVRGAINKIATLTEEQKKKGVVAASAGNHAQGVAFASRNAGISATIVMPEFASTAKIAATKGYGAEVILHGKVFDESLAYAMKLCQEEGKTFVHPFNDKYVMAGQGTIALEILDQLADADVIVGAIGGGGLLSGIAYVAKTFKPSIRVIGVQAETCPSMAVTKKEHKLCLMKSAKTLADGIAVKQPGSLTANVMMKYVDEVVTVDEESIAHAMVMMLERCKIVSEGAGATPVAALLSGKIKGLTENTNVVCVVSGGNLDVSMISKVIERGLIKAGRKVEFTVEILDVPDSIHQLLLSINKEKGSVTSFTTRRPATLTLGICLCDVEMQCYGAEHRDKIFESLEKDGYNLVK</sequence>
<dbReference type="FunFam" id="3.40.50.1100:FF:000007">
    <property type="entry name" value="L-threonine dehydratase catabolic TdcB"/>
    <property type="match status" value="1"/>
</dbReference>
<dbReference type="CDD" id="cd01562">
    <property type="entry name" value="Thr-dehyd"/>
    <property type="match status" value="1"/>
</dbReference>
<evidence type="ECO:0000256" key="1">
    <source>
        <dbReference type="ARBA" id="ARBA00001933"/>
    </source>
</evidence>
<protein>
    <submittedName>
        <fullName evidence="6">Threonine dehydratase catabolic, putative</fullName>
    </submittedName>
</protein>
<dbReference type="GO" id="GO:0006565">
    <property type="term" value="P:L-serine catabolic process"/>
    <property type="evidence" value="ECO:0007669"/>
    <property type="project" value="TreeGrafter"/>
</dbReference>
<dbReference type="PANTHER" id="PTHR48078">
    <property type="entry name" value="THREONINE DEHYDRATASE, MITOCHONDRIAL-RELATED"/>
    <property type="match status" value="1"/>
</dbReference>
<keyword evidence="3" id="KW-0663">Pyridoxal phosphate</keyword>
<accession>S0B5H2</accession>
<dbReference type="GO" id="GO:0009097">
    <property type="term" value="P:isoleucine biosynthetic process"/>
    <property type="evidence" value="ECO:0007669"/>
    <property type="project" value="TreeGrafter"/>
</dbReference>
<dbReference type="SUPFAM" id="SSF53686">
    <property type="entry name" value="Tryptophan synthase beta subunit-like PLP-dependent enzymes"/>
    <property type="match status" value="1"/>
</dbReference>
<dbReference type="GO" id="GO:0003941">
    <property type="term" value="F:L-serine ammonia-lyase activity"/>
    <property type="evidence" value="ECO:0007669"/>
    <property type="project" value="TreeGrafter"/>
</dbReference>
<dbReference type="InterPro" id="IPR005789">
    <property type="entry name" value="Thr_deHydtase_catblc"/>
</dbReference>
<dbReference type="InterPro" id="IPR001926">
    <property type="entry name" value="TrpB-like_PALP"/>
</dbReference>
<dbReference type="AlphaFoldDB" id="S0B5H2"/>
<feature type="domain" description="Tryptophan synthase beta chain-like PALP" evidence="5">
    <location>
        <begin position="50"/>
        <end position="336"/>
    </location>
</feature>
<name>S0B5H2_ENTIV</name>
<keyword evidence="4" id="KW-0456">Lyase</keyword>
<evidence type="ECO:0000256" key="4">
    <source>
        <dbReference type="ARBA" id="ARBA00023239"/>
    </source>
</evidence>
<dbReference type="GO" id="GO:0004794">
    <property type="term" value="F:threonine deaminase activity"/>
    <property type="evidence" value="ECO:0007669"/>
    <property type="project" value="InterPro"/>
</dbReference>
<dbReference type="InterPro" id="IPR050147">
    <property type="entry name" value="Ser/Thr_Dehydratase"/>
</dbReference>
<dbReference type="NCBIfam" id="TIGR01127">
    <property type="entry name" value="ilvA_1Cterm"/>
    <property type="match status" value="1"/>
</dbReference>
<evidence type="ECO:0000259" key="5">
    <source>
        <dbReference type="Pfam" id="PF00291"/>
    </source>
</evidence>
<dbReference type="VEuPathDB" id="AmoebaDB:EIN_175580"/>
<evidence type="ECO:0000256" key="3">
    <source>
        <dbReference type="ARBA" id="ARBA00022898"/>
    </source>
</evidence>
<dbReference type="PANTHER" id="PTHR48078:SF19">
    <property type="entry name" value="ACT DOMAIN-CONTAINING PROTEIN"/>
    <property type="match status" value="1"/>
</dbReference>